<dbReference type="Proteomes" id="UP000000536">
    <property type="component" value="Chromosome"/>
</dbReference>
<dbReference type="Gene3D" id="3.10.129.10">
    <property type="entry name" value="Hotdog Thioesterase"/>
    <property type="match status" value="1"/>
</dbReference>
<dbReference type="CDD" id="cd03440">
    <property type="entry name" value="hot_dog"/>
    <property type="match status" value="1"/>
</dbReference>
<dbReference type="KEGG" id="tko:TK1652"/>
<dbReference type="PATRIC" id="fig|69014.16.peg.1610"/>
<sequence>MEIRTHKLASERLLGKPVKVGPPEAEVILETTEEMAVDEYGLVHGGFTFGLADYAAMLAVNEPTVVLGKAEVRFLKPVKVGERLLARTRILENSGGGVGDGTSPQRKKVVKGEVFNEKGEKVFEGTFHCYVLEKHVLEKG</sequence>
<dbReference type="RefSeq" id="WP_011250603.1">
    <property type="nucleotide sequence ID" value="NC_006624.1"/>
</dbReference>
<name>Q5JIT4_THEKO</name>
<keyword evidence="3" id="KW-1185">Reference proteome</keyword>
<dbReference type="InterPro" id="IPR006683">
    <property type="entry name" value="Thioestr_dom"/>
</dbReference>
<dbReference type="eggNOG" id="arCOG00777">
    <property type="taxonomic scope" value="Archaea"/>
</dbReference>
<dbReference type="GeneID" id="78448180"/>
<gene>
    <name evidence="2" type="ordered locus">TK1652</name>
</gene>
<feature type="domain" description="Thioesterase" evidence="1">
    <location>
        <begin position="40"/>
        <end position="92"/>
    </location>
</feature>
<dbReference type="Pfam" id="PF03061">
    <property type="entry name" value="4HBT"/>
    <property type="match status" value="1"/>
</dbReference>
<evidence type="ECO:0000313" key="3">
    <source>
        <dbReference type="Proteomes" id="UP000000536"/>
    </source>
</evidence>
<dbReference type="OrthoDB" id="84897at2157"/>
<dbReference type="SUPFAM" id="SSF54637">
    <property type="entry name" value="Thioesterase/thiol ester dehydrase-isomerase"/>
    <property type="match status" value="1"/>
</dbReference>
<organism evidence="2 3">
    <name type="scientific">Thermococcus kodakarensis (strain ATCC BAA-918 / JCM 12380 / KOD1)</name>
    <name type="common">Pyrococcus kodakaraensis (strain KOD1)</name>
    <dbReference type="NCBI Taxonomy" id="69014"/>
    <lineage>
        <taxon>Archaea</taxon>
        <taxon>Methanobacteriati</taxon>
        <taxon>Methanobacteriota</taxon>
        <taxon>Thermococci</taxon>
        <taxon>Thermococcales</taxon>
        <taxon>Thermococcaceae</taxon>
        <taxon>Thermococcus</taxon>
    </lineage>
</organism>
<dbReference type="HOGENOM" id="CLU_124322_0_1_2"/>
<dbReference type="InParanoid" id="Q5JIT4"/>
<protein>
    <submittedName>
        <fullName evidence="2">Predicted thioesterase</fullName>
    </submittedName>
</protein>
<dbReference type="PhylomeDB" id="Q5JIT4"/>
<evidence type="ECO:0000313" key="2">
    <source>
        <dbReference type="EMBL" id="BAD85841.1"/>
    </source>
</evidence>
<evidence type="ECO:0000259" key="1">
    <source>
        <dbReference type="Pfam" id="PF03061"/>
    </source>
</evidence>
<accession>Q5JIT4</accession>
<dbReference type="AlphaFoldDB" id="Q5JIT4"/>
<dbReference type="InterPro" id="IPR029069">
    <property type="entry name" value="HotDog_dom_sf"/>
</dbReference>
<dbReference type="EMBL" id="AP006878">
    <property type="protein sequence ID" value="BAD85841.1"/>
    <property type="molecule type" value="Genomic_DNA"/>
</dbReference>
<proteinExistence type="predicted"/>
<dbReference type="STRING" id="69014.TK1652"/>
<dbReference type="EnsemblBacteria" id="BAD85841">
    <property type="protein sequence ID" value="BAD85841"/>
    <property type="gene ID" value="TK1652"/>
</dbReference>
<reference evidence="2 3" key="1">
    <citation type="journal article" date="2005" name="Genome Res.">
        <title>Complete genome sequence of the hyperthermophilic archaeon Thermococcus kodakaraensis KOD1 and comparison with Pyrococcus genomes.</title>
        <authorList>
            <person name="Fukui T."/>
            <person name="Atomi H."/>
            <person name="Kanai T."/>
            <person name="Matsumi R."/>
            <person name="Fujiwara S."/>
            <person name="Imanaka T."/>
        </authorList>
    </citation>
    <scope>NUCLEOTIDE SEQUENCE [LARGE SCALE GENOMIC DNA]</scope>
    <source>
        <strain evidence="3">ATCC BAA-918 / JCM 12380 / KOD1</strain>
    </source>
</reference>